<keyword evidence="1" id="KW-0732">Signal</keyword>
<feature type="chain" id="PRO_5041398977" evidence="1">
    <location>
        <begin position="44"/>
        <end position="465"/>
    </location>
</feature>
<protein>
    <submittedName>
        <fullName evidence="2">DUF1329 domain-containing protein</fullName>
    </submittedName>
</protein>
<dbReference type="RefSeq" id="WP_238216672.1">
    <property type="nucleotide sequence ID" value="NZ_BPUS01000022.1"/>
</dbReference>
<evidence type="ECO:0000313" key="3">
    <source>
        <dbReference type="Proteomes" id="UP001055111"/>
    </source>
</evidence>
<dbReference type="Pfam" id="PF07044">
    <property type="entry name" value="DUF1329"/>
    <property type="match status" value="1"/>
</dbReference>
<organism evidence="2 3">
    <name type="scientific">Caballeronia novacaledonica</name>
    <dbReference type="NCBI Taxonomy" id="1544861"/>
    <lineage>
        <taxon>Bacteria</taxon>
        <taxon>Pseudomonadati</taxon>
        <taxon>Pseudomonadota</taxon>
        <taxon>Betaproteobacteria</taxon>
        <taxon>Burkholderiales</taxon>
        <taxon>Burkholderiaceae</taxon>
        <taxon>Caballeronia</taxon>
    </lineage>
</organism>
<accession>A0AA37MUN1</accession>
<reference evidence="2" key="1">
    <citation type="submission" date="2022-09" db="EMBL/GenBank/DDBJ databases">
        <title>Isolation and characterization of 3-chlorobenzoate degrading bacteria from soils in Shizuoka.</title>
        <authorList>
            <person name="Ifat A."/>
            <person name="Ogawa N."/>
            <person name="Kimbara K."/>
            <person name="Moriuchi R."/>
            <person name="Dohra H."/>
            <person name="Shintani M."/>
        </authorList>
    </citation>
    <scope>NUCLEOTIDE SEQUENCE</scope>
    <source>
        <strain evidence="2">19CS4-2</strain>
    </source>
</reference>
<evidence type="ECO:0000313" key="2">
    <source>
        <dbReference type="EMBL" id="GJH29384.1"/>
    </source>
</evidence>
<comment type="caution">
    <text evidence="2">The sequence shown here is derived from an EMBL/GenBank/DDBJ whole genome shotgun (WGS) entry which is preliminary data.</text>
</comment>
<dbReference type="Gene3D" id="2.50.20.10">
    <property type="entry name" value="Lipoprotein localisation LolA/LolB/LppX"/>
    <property type="match status" value="1"/>
</dbReference>
<proteinExistence type="predicted"/>
<dbReference type="EMBL" id="BPUS01000022">
    <property type="protein sequence ID" value="GJH29384.1"/>
    <property type="molecule type" value="Genomic_DNA"/>
</dbReference>
<feature type="signal peptide" evidence="1">
    <location>
        <begin position="1"/>
        <end position="43"/>
    </location>
</feature>
<dbReference type="InterPro" id="IPR010752">
    <property type="entry name" value="DUF1329"/>
</dbReference>
<sequence length="465" mass="51119">MTSSTYRARRAHRAQRILTATVAAFAAAAALTFSIGARGAASADEAQQLKSTLTPLGAERAGSKDGVIPAWTGAEVKGGDLQGGRRSDPFASEKPLYTITAQNMAQYVDKLTDGQQALLKKYPDYRIDVYSTHRTGIGPQWVYDATFKNATNAKLEAGNLKVTGAYGGIPFPIPKSGDEAIWNHLLRWAPAGEVEDYNHYAITADGSRVLLASGKLYEQRPYYVKGGADKFDGYYWKGYQVNLAPALRAGEATVGWAAIDRADSVDPAWTYLPGQRRVRKLPVAAYDTPVPATSGFSTFDELNVFLGAPDRYEWKIIGKKELIVPYNVNRALQYKDDQVLGKHFINPDAVRWEVHRVWVVDAQLKPGKRHQIPHKRFYLDEDTWTAVLADGWDANGQLWKSYWQWLVTMSDAPGALATSFGSYDLTTGAYLAETLLGSSRAQYVIPAQGLSNDMFTAEAMAAAGQ</sequence>
<dbReference type="Proteomes" id="UP001055111">
    <property type="component" value="Unassembled WGS sequence"/>
</dbReference>
<dbReference type="AlphaFoldDB" id="A0AA37MUN1"/>
<name>A0AA37MUN1_9BURK</name>
<gene>
    <name evidence="2" type="ORF">CBA19CS42_32730</name>
</gene>
<evidence type="ECO:0000256" key="1">
    <source>
        <dbReference type="SAM" id="SignalP"/>
    </source>
</evidence>
<dbReference type="CDD" id="cd16329">
    <property type="entry name" value="LolA_like"/>
    <property type="match status" value="1"/>
</dbReference>